<gene>
    <name evidence="1" type="ORF">CGZ93_10365</name>
</gene>
<keyword evidence="2" id="KW-1185">Reference proteome</keyword>
<proteinExistence type="predicted"/>
<dbReference type="Proteomes" id="UP000216311">
    <property type="component" value="Unassembled WGS sequence"/>
</dbReference>
<organism evidence="1 2">
    <name type="scientific">Enemella dayhoffiae</name>
    <dbReference type="NCBI Taxonomy" id="2016507"/>
    <lineage>
        <taxon>Bacteria</taxon>
        <taxon>Bacillati</taxon>
        <taxon>Actinomycetota</taxon>
        <taxon>Actinomycetes</taxon>
        <taxon>Propionibacteriales</taxon>
        <taxon>Propionibacteriaceae</taxon>
        <taxon>Enemella</taxon>
    </lineage>
</organism>
<accession>A0A255H2N9</accession>
<dbReference type="AlphaFoldDB" id="A0A255H2N9"/>
<comment type="caution">
    <text evidence="1">The sequence shown here is derived from an EMBL/GenBank/DDBJ whole genome shotgun (WGS) entry which is preliminary data.</text>
</comment>
<dbReference type="EMBL" id="NMVQ01000015">
    <property type="protein sequence ID" value="OYO21473.1"/>
    <property type="molecule type" value="Genomic_DNA"/>
</dbReference>
<evidence type="ECO:0000313" key="2">
    <source>
        <dbReference type="Proteomes" id="UP000216311"/>
    </source>
</evidence>
<evidence type="ECO:0000313" key="1">
    <source>
        <dbReference type="EMBL" id="OYO21473.1"/>
    </source>
</evidence>
<name>A0A255H2N9_9ACTN</name>
<protein>
    <submittedName>
        <fullName evidence="1">Uncharacterized protein</fullName>
    </submittedName>
</protein>
<reference evidence="1 2" key="1">
    <citation type="submission" date="2017-07" db="EMBL/GenBank/DDBJ databases">
        <title>Draft whole genome sequences of clinical Proprionibacteriaceae strains.</title>
        <authorList>
            <person name="Bernier A.-M."/>
            <person name="Bernard K."/>
            <person name="Domingo M.-C."/>
        </authorList>
    </citation>
    <scope>NUCLEOTIDE SEQUENCE [LARGE SCALE GENOMIC DNA]</scope>
    <source>
        <strain evidence="1 2">NML 130396</strain>
    </source>
</reference>
<sequence>MTARQYPDLEPWTGGDDALEHLTGLIESLSEQWDRPANPYDWAASRDEFRARIERRIEYHFSALVRMPTFGRDFCWEWTCARYLAHRNYLAILERSQALGDAV</sequence>